<keyword evidence="5" id="KW-0479">Metal-binding</keyword>
<evidence type="ECO:0000256" key="4">
    <source>
        <dbReference type="ARBA" id="ARBA00022670"/>
    </source>
</evidence>
<dbReference type="PANTHER" id="PTHR13062">
    <property type="entry name" value="COLLAGENASE"/>
    <property type="match status" value="1"/>
</dbReference>
<evidence type="ECO:0000256" key="10">
    <source>
        <dbReference type="SAM" id="MobiDB-lite"/>
    </source>
</evidence>
<evidence type="ECO:0000313" key="12">
    <source>
        <dbReference type="EMBL" id="MBU2711169.1"/>
    </source>
</evidence>
<feature type="signal peptide" evidence="11">
    <location>
        <begin position="1"/>
        <end position="23"/>
    </location>
</feature>
<evidence type="ECO:0000256" key="2">
    <source>
        <dbReference type="ARBA" id="ARBA00004613"/>
    </source>
</evidence>
<organism evidence="12 13">
    <name type="scientific">Zooshikella harenae</name>
    <dbReference type="NCBI Taxonomy" id="2827238"/>
    <lineage>
        <taxon>Bacteria</taxon>
        <taxon>Pseudomonadati</taxon>
        <taxon>Pseudomonadota</taxon>
        <taxon>Gammaproteobacteria</taxon>
        <taxon>Oceanospirillales</taxon>
        <taxon>Zooshikellaceae</taxon>
        <taxon>Zooshikella</taxon>
    </lineage>
</organism>
<feature type="compositionally biased region" description="Low complexity" evidence="10">
    <location>
        <begin position="240"/>
        <end position="276"/>
    </location>
</feature>
<feature type="compositionally biased region" description="Low complexity" evidence="10">
    <location>
        <begin position="294"/>
        <end position="303"/>
    </location>
</feature>
<evidence type="ECO:0000256" key="1">
    <source>
        <dbReference type="ARBA" id="ARBA00001947"/>
    </source>
</evidence>
<feature type="chain" id="PRO_5045560167" evidence="11">
    <location>
        <begin position="24"/>
        <end position="902"/>
    </location>
</feature>
<dbReference type="RefSeq" id="WP_215819327.1">
    <property type="nucleotide sequence ID" value="NZ_JAGSOY010000015.1"/>
</dbReference>
<feature type="compositionally biased region" description="Polar residues" evidence="10">
    <location>
        <begin position="116"/>
        <end position="133"/>
    </location>
</feature>
<keyword evidence="9" id="KW-0482">Metalloprotease</keyword>
<feature type="region of interest" description="Disordered" evidence="10">
    <location>
        <begin position="236"/>
        <end position="314"/>
    </location>
</feature>
<keyword evidence="8" id="KW-0862">Zinc</keyword>
<accession>A0ABS5ZAT0</accession>
<evidence type="ECO:0000256" key="6">
    <source>
        <dbReference type="ARBA" id="ARBA00022729"/>
    </source>
</evidence>
<keyword evidence="6 11" id="KW-0732">Signal</keyword>
<keyword evidence="7 12" id="KW-0378">Hydrolase</keyword>
<dbReference type="Pfam" id="PF17963">
    <property type="entry name" value="Big_9"/>
    <property type="match status" value="2"/>
</dbReference>
<gene>
    <name evidence="12" type="ORF">KCG35_08860</name>
</gene>
<keyword evidence="13" id="KW-1185">Reference proteome</keyword>
<name>A0ABS5ZAT0_9GAMM</name>
<dbReference type="Gene3D" id="2.60.40.3440">
    <property type="match status" value="1"/>
</dbReference>
<evidence type="ECO:0000256" key="3">
    <source>
        <dbReference type="ARBA" id="ARBA00022525"/>
    </source>
</evidence>
<dbReference type="PRINTS" id="PR00931">
    <property type="entry name" value="MICOLLPTASE"/>
</dbReference>
<dbReference type="InterPro" id="IPR002169">
    <property type="entry name" value="Peptidase_M9A/M9B"/>
</dbReference>
<feature type="compositionally biased region" description="Low complexity" evidence="10">
    <location>
        <begin position="134"/>
        <end position="144"/>
    </location>
</feature>
<dbReference type="Pfam" id="PF01752">
    <property type="entry name" value="Peptidase_M9"/>
    <property type="match status" value="1"/>
</dbReference>
<evidence type="ECO:0000256" key="5">
    <source>
        <dbReference type="ARBA" id="ARBA00022723"/>
    </source>
</evidence>
<comment type="caution">
    <text evidence="12">The sequence shown here is derived from an EMBL/GenBank/DDBJ whole genome shotgun (WGS) entry which is preliminary data.</text>
</comment>
<proteinExistence type="predicted"/>
<comment type="cofactor">
    <cofactor evidence="1">
        <name>Zn(2+)</name>
        <dbReference type="ChEBI" id="CHEBI:29105"/>
    </cofactor>
</comment>
<comment type="subcellular location">
    <subcellularLocation>
        <location evidence="2">Secreted</location>
    </subcellularLocation>
</comment>
<keyword evidence="4" id="KW-0645">Protease</keyword>
<dbReference type="Gene3D" id="3.40.30.160">
    <property type="entry name" value="Collagenase ColT, N-terminal domain"/>
    <property type="match status" value="1"/>
</dbReference>
<evidence type="ECO:0000256" key="8">
    <source>
        <dbReference type="ARBA" id="ARBA00022833"/>
    </source>
</evidence>
<keyword evidence="3" id="KW-0964">Secreted</keyword>
<feature type="compositionally biased region" description="Basic and acidic residues" evidence="10">
    <location>
        <begin position="304"/>
        <end position="314"/>
    </location>
</feature>
<evidence type="ECO:0000313" key="13">
    <source>
        <dbReference type="Proteomes" id="UP000690515"/>
    </source>
</evidence>
<sequence>MVHKSLSTVLLVGLSQLSVAVWAANQAPEVRGQSETVRQAGQHQSWVWGQDPEGKTLTFEVVKPARHGKVTLDPKLGRYSYEPTQSADYDEFSFRVFDGQLWSSPAPVQLRFTVKQSTHPTTNTKQPVQPTKPTNTNSSTHSNNQAPEARGQAEQLTSFAPHHSHVWAQDKDRDQITFQVVQAPKHGKLKLNRKTGRYTYTPQSNQASYDEFKFQANDGHSTSKVATVQLMLNFVDRKPTQPVTPTTPTTNNPSTPKQPTTPVNNNPTTKQPTTPVDKNPTTKPKQPKVDNKSPNKPTTPITKTPEKPVDHYRSKDDFSANVKEVLSNDFFSPTFNHGATNRLHDVALAIDFLARSGDITDGDLDKLLYYIRAFNYYGNMKEIPVADLAQLNNALLAVTQMSDFYAKQENAAAVQEGYVVAISGLFRQARVAEQLLSHIDVVAQLLTHYQQAGISDIKRHADSMFETLNIVDELGYHAKNTREDAYKSMKDKIKQVNLAERVAKLGASEQGLWQGKDAFVLFNAIEALGNLYLRDDIDWNKQLDNYAADLVRQYQHYADQEELKSNFYVYYVNKTRYYDRNTTAEQACEKDFPGLCHIYKVDEVLPVEHTCSSTLKVKAQELTTAQLGYICSELKDMEATFHQKFTSSIKQQPVADDYNSNLELVIFDSPEDWHKYGGVLFEVSTDNGGIYIEGDPAKKGNQARFYAYERHDLSEWQVWNLRHEYVHYLDSRFNQYGRFGHHPLQLTTWWAEGLAEYMAHGESNKRGMSVMQRYAPARRPGFTDIAQTSYDKGDDMVYRWSYLLHWYLDENTPTQYLDLASALREKDSSIYKERLEKLGEHFGDKFTTWRDSKLTQTSPIIAADRYVASDVQPASVSNPRDNLAHSPLQQRRYSTARPPLRK</sequence>
<feature type="region of interest" description="Disordered" evidence="10">
    <location>
        <begin position="871"/>
        <end position="902"/>
    </location>
</feature>
<dbReference type="EC" id="3.4.24.3" evidence="12"/>
<reference evidence="12 13" key="1">
    <citation type="submission" date="2021-04" db="EMBL/GenBank/DDBJ databases">
        <authorList>
            <person name="Pira H."/>
            <person name="Risdian C."/>
            <person name="Wink J."/>
        </authorList>
    </citation>
    <scope>NUCLEOTIDE SEQUENCE [LARGE SCALE GENOMIC DNA]</scope>
    <source>
        <strain evidence="12 13">WH53</strain>
    </source>
</reference>
<evidence type="ECO:0000256" key="11">
    <source>
        <dbReference type="SAM" id="SignalP"/>
    </source>
</evidence>
<dbReference type="Gene3D" id="1.10.390.20">
    <property type="match status" value="1"/>
</dbReference>
<feature type="region of interest" description="Disordered" evidence="10">
    <location>
        <begin position="116"/>
        <end position="155"/>
    </location>
</feature>
<protein>
    <submittedName>
        <fullName evidence="12">Collagenase</fullName>
        <ecNumber evidence="12">3.4.24.3</ecNumber>
    </submittedName>
</protein>
<dbReference type="GO" id="GO:0004222">
    <property type="term" value="F:metalloendopeptidase activity"/>
    <property type="evidence" value="ECO:0007669"/>
    <property type="project" value="UniProtKB-EC"/>
</dbReference>
<evidence type="ECO:0000256" key="7">
    <source>
        <dbReference type="ARBA" id="ARBA00022801"/>
    </source>
</evidence>
<dbReference type="Proteomes" id="UP000690515">
    <property type="component" value="Unassembled WGS sequence"/>
</dbReference>
<evidence type="ECO:0000256" key="9">
    <source>
        <dbReference type="ARBA" id="ARBA00023049"/>
    </source>
</evidence>
<dbReference type="EMBL" id="JAGSOY010000015">
    <property type="protein sequence ID" value="MBU2711169.1"/>
    <property type="molecule type" value="Genomic_DNA"/>
</dbReference>
<dbReference type="PANTHER" id="PTHR13062:SF9">
    <property type="entry name" value="MICROBIAL COLLAGENASE"/>
    <property type="match status" value="1"/>
</dbReference>